<reference evidence="2 3" key="1">
    <citation type="journal article" date="2015" name="Fungal Genet. Biol.">
        <title>Evolution of novel wood decay mechanisms in Agaricales revealed by the genome sequences of Fistulina hepatica and Cylindrobasidium torrendii.</title>
        <authorList>
            <person name="Floudas D."/>
            <person name="Held B.W."/>
            <person name="Riley R."/>
            <person name="Nagy L.G."/>
            <person name="Koehler G."/>
            <person name="Ransdell A.S."/>
            <person name="Younus H."/>
            <person name="Chow J."/>
            <person name="Chiniquy J."/>
            <person name="Lipzen A."/>
            <person name="Tritt A."/>
            <person name="Sun H."/>
            <person name="Haridas S."/>
            <person name="LaButti K."/>
            <person name="Ohm R.A."/>
            <person name="Kues U."/>
            <person name="Blanchette R.A."/>
            <person name="Grigoriev I.V."/>
            <person name="Minto R.E."/>
            <person name="Hibbett D.S."/>
        </authorList>
    </citation>
    <scope>NUCLEOTIDE SEQUENCE [LARGE SCALE GENOMIC DNA]</scope>
    <source>
        <strain evidence="2 3">FP15055 ss-10</strain>
    </source>
</reference>
<dbReference type="Proteomes" id="UP000054007">
    <property type="component" value="Unassembled WGS sequence"/>
</dbReference>
<gene>
    <name evidence="2" type="ORF">CYLTODRAFT_13466</name>
</gene>
<dbReference type="OrthoDB" id="3210866at2759"/>
<protein>
    <recommendedName>
        <fullName evidence="4">SAP domain-containing protein</fullName>
    </recommendedName>
</protein>
<feature type="region of interest" description="Disordered" evidence="1">
    <location>
        <begin position="1"/>
        <end position="45"/>
    </location>
</feature>
<keyword evidence="3" id="KW-1185">Reference proteome</keyword>
<feature type="region of interest" description="Disordered" evidence="1">
    <location>
        <begin position="255"/>
        <end position="283"/>
    </location>
</feature>
<sequence length="475" mass="53317">MDSATGSASASISQPLRPPSIRGTPKRKQLQQPQDSQAARLAKAKNEPVVFPIVPDDPQAQELDTRQIDLSVMNVADLKSLCKDFRQHRVGRKDELLVRLVEFSEGGMDLWKNTIFAFATRPHNGPLKPTTKRKPNPREAWLNEAKPELPSHNPHVAQSQDRRTQAEKDKIKIATREIMSIVRQERKQNVPLRNSHLATTTLAAVNLPPSMNAMNTQTNLDPHPSLPSPPIPSPLDPLACQRYVQSITSARLNLHRASSTDHTDSAAGQNHGTSLFPPTGAQNPPFPSTILCANANISNTQNQSPTLAIDGNHFLPSTSTICARPNSPDTATVHRITIQIRGAPFVFTKDEVTAPDPLRFSDTKRLVASWDDDGWNPVYMPGSVYPVRIREQVPHVWEKEKNKWTQYRDFIREYRRLGETRFWETYSDAKGRMSFTALMKSMRARRAGYDNQLVAQAKAEYGRDDSDTYDSTRVL</sequence>
<name>A0A0D7BAA1_9AGAR</name>
<feature type="compositionally biased region" description="Polar residues" evidence="1">
    <location>
        <begin position="1"/>
        <end position="14"/>
    </location>
</feature>
<evidence type="ECO:0000256" key="1">
    <source>
        <dbReference type="SAM" id="MobiDB-lite"/>
    </source>
</evidence>
<evidence type="ECO:0000313" key="2">
    <source>
        <dbReference type="EMBL" id="KIY67165.1"/>
    </source>
</evidence>
<dbReference type="EMBL" id="KN880533">
    <property type="protein sequence ID" value="KIY67165.1"/>
    <property type="molecule type" value="Genomic_DNA"/>
</dbReference>
<accession>A0A0D7BAA1</accession>
<proteinExistence type="predicted"/>
<evidence type="ECO:0000313" key="3">
    <source>
        <dbReference type="Proteomes" id="UP000054007"/>
    </source>
</evidence>
<dbReference type="InterPro" id="IPR036361">
    <property type="entry name" value="SAP_dom_sf"/>
</dbReference>
<feature type="region of interest" description="Disordered" evidence="1">
    <location>
        <begin position="144"/>
        <end position="167"/>
    </location>
</feature>
<dbReference type="AlphaFoldDB" id="A0A0D7BAA1"/>
<evidence type="ECO:0008006" key="4">
    <source>
        <dbReference type="Google" id="ProtNLM"/>
    </source>
</evidence>
<dbReference type="SUPFAM" id="SSF68906">
    <property type="entry name" value="SAP domain"/>
    <property type="match status" value="1"/>
</dbReference>
<organism evidence="2 3">
    <name type="scientific">Cylindrobasidium torrendii FP15055 ss-10</name>
    <dbReference type="NCBI Taxonomy" id="1314674"/>
    <lineage>
        <taxon>Eukaryota</taxon>
        <taxon>Fungi</taxon>
        <taxon>Dikarya</taxon>
        <taxon>Basidiomycota</taxon>
        <taxon>Agaricomycotina</taxon>
        <taxon>Agaricomycetes</taxon>
        <taxon>Agaricomycetidae</taxon>
        <taxon>Agaricales</taxon>
        <taxon>Marasmiineae</taxon>
        <taxon>Physalacriaceae</taxon>
        <taxon>Cylindrobasidium</taxon>
    </lineage>
</organism>